<proteinExistence type="predicted"/>
<sequence length="91" mass="10275">MLGDHGARVEGISPSPIQIPPRERVTVLYSKHCLEREAPTLGAWQLPMASVMELYYYCGYDSSLYSVWTLYIVSDPILIGSRIFFGAYAKQ</sequence>
<name>A0A9P4PIG5_9PLEO</name>
<gene>
    <name evidence="1" type="ORF">P171DRAFT_432786</name>
</gene>
<dbReference type="AlphaFoldDB" id="A0A9P4PIG5"/>
<organism evidence="1 2">
    <name type="scientific">Karstenula rhodostoma CBS 690.94</name>
    <dbReference type="NCBI Taxonomy" id="1392251"/>
    <lineage>
        <taxon>Eukaryota</taxon>
        <taxon>Fungi</taxon>
        <taxon>Dikarya</taxon>
        <taxon>Ascomycota</taxon>
        <taxon>Pezizomycotina</taxon>
        <taxon>Dothideomycetes</taxon>
        <taxon>Pleosporomycetidae</taxon>
        <taxon>Pleosporales</taxon>
        <taxon>Massarineae</taxon>
        <taxon>Didymosphaeriaceae</taxon>
        <taxon>Karstenula</taxon>
    </lineage>
</organism>
<comment type="caution">
    <text evidence="1">The sequence shown here is derived from an EMBL/GenBank/DDBJ whole genome shotgun (WGS) entry which is preliminary data.</text>
</comment>
<keyword evidence="2" id="KW-1185">Reference proteome</keyword>
<accession>A0A9P4PIG5</accession>
<dbReference type="Proteomes" id="UP000799764">
    <property type="component" value="Unassembled WGS sequence"/>
</dbReference>
<reference evidence="1" key="1">
    <citation type="journal article" date="2020" name="Stud. Mycol.">
        <title>101 Dothideomycetes genomes: a test case for predicting lifestyles and emergence of pathogens.</title>
        <authorList>
            <person name="Haridas S."/>
            <person name="Albert R."/>
            <person name="Binder M."/>
            <person name="Bloem J."/>
            <person name="Labutti K."/>
            <person name="Salamov A."/>
            <person name="Andreopoulos B."/>
            <person name="Baker S."/>
            <person name="Barry K."/>
            <person name="Bills G."/>
            <person name="Bluhm B."/>
            <person name="Cannon C."/>
            <person name="Castanera R."/>
            <person name="Culley D."/>
            <person name="Daum C."/>
            <person name="Ezra D."/>
            <person name="Gonzalez J."/>
            <person name="Henrissat B."/>
            <person name="Kuo A."/>
            <person name="Liang C."/>
            <person name="Lipzen A."/>
            <person name="Lutzoni F."/>
            <person name="Magnuson J."/>
            <person name="Mondo S."/>
            <person name="Nolan M."/>
            <person name="Ohm R."/>
            <person name="Pangilinan J."/>
            <person name="Park H.-J."/>
            <person name="Ramirez L."/>
            <person name="Alfaro M."/>
            <person name="Sun H."/>
            <person name="Tritt A."/>
            <person name="Yoshinaga Y."/>
            <person name="Zwiers L.-H."/>
            <person name="Turgeon B."/>
            <person name="Goodwin S."/>
            <person name="Spatafora J."/>
            <person name="Crous P."/>
            <person name="Grigoriev I."/>
        </authorList>
    </citation>
    <scope>NUCLEOTIDE SEQUENCE</scope>
    <source>
        <strain evidence="1">CBS 690.94</strain>
    </source>
</reference>
<protein>
    <submittedName>
        <fullName evidence="1">Uncharacterized protein</fullName>
    </submittedName>
</protein>
<evidence type="ECO:0000313" key="1">
    <source>
        <dbReference type="EMBL" id="KAF2443549.1"/>
    </source>
</evidence>
<dbReference type="EMBL" id="MU001502">
    <property type="protein sequence ID" value="KAF2443549.1"/>
    <property type="molecule type" value="Genomic_DNA"/>
</dbReference>
<evidence type="ECO:0000313" key="2">
    <source>
        <dbReference type="Proteomes" id="UP000799764"/>
    </source>
</evidence>